<reference evidence="1 2" key="1">
    <citation type="submission" date="2017-05" db="EMBL/GenBank/DDBJ databases">
        <authorList>
            <person name="Varghese N."/>
            <person name="Submissions S."/>
        </authorList>
    </citation>
    <scope>NUCLEOTIDE SEQUENCE [LARGE SCALE GENOMIC DNA]</scope>
    <source>
        <strain evidence="1 2">MACB1020</strain>
    </source>
</reference>
<dbReference type="GeneID" id="31772087"/>
<dbReference type="EMBL" id="FXXC01000001">
    <property type="protein sequence ID" value="SMR94975.1"/>
    <property type="molecule type" value="Genomic_DNA"/>
</dbReference>
<organism evidence="1 2">
    <name type="scientific">Caldicellulosiruptor bescii</name>
    <name type="common">Anaerocellum thermophilum</name>
    <dbReference type="NCBI Taxonomy" id="31899"/>
    <lineage>
        <taxon>Bacteria</taxon>
        <taxon>Bacillati</taxon>
        <taxon>Bacillota</taxon>
        <taxon>Bacillota incertae sedis</taxon>
        <taxon>Caldicellulosiruptorales</taxon>
        <taxon>Caldicellulosiruptoraceae</taxon>
        <taxon>Caldicellulosiruptor</taxon>
    </lineage>
</organism>
<accession>A0ABY1SAX0</accession>
<evidence type="ECO:0000313" key="1">
    <source>
        <dbReference type="EMBL" id="SMR94975.1"/>
    </source>
</evidence>
<gene>
    <name evidence="1" type="ORF">SAMN05216240_2372</name>
</gene>
<keyword evidence="2" id="KW-1185">Reference proteome</keyword>
<dbReference type="RefSeq" id="WP_015907292.1">
    <property type="nucleotide sequence ID" value="NZ_FUZJ01000001.1"/>
</dbReference>
<proteinExistence type="predicted"/>
<comment type="caution">
    <text evidence="1">The sequence shown here is derived from an EMBL/GenBank/DDBJ whole genome shotgun (WGS) entry which is preliminary data.</text>
</comment>
<dbReference type="Proteomes" id="UP000196803">
    <property type="component" value="Unassembled WGS sequence"/>
</dbReference>
<sequence length="68" mass="8210">MYKEIYNQLWDMRSSLIDYCDKMDEFMKKVLEEGERDLVIALKNELECAVTVVNMLMSKIFYKAIYQK</sequence>
<protein>
    <submittedName>
        <fullName evidence="1">Uncharacterized protein</fullName>
    </submittedName>
</protein>
<evidence type="ECO:0000313" key="2">
    <source>
        <dbReference type="Proteomes" id="UP000196803"/>
    </source>
</evidence>
<name>A0ABY1SAX0_CALBS</name>